<dbReference type="STRING" id="1129793.GPLA_3842"/>
<reference evidence="2" key="1">
    <citation type="journal article" date="2014" name="Environ. Microbiol.">
        <title>Comparative genomics of the marine bacterial genus Glaciecola reveals the high degree of genomic diversity and genomic characteristic for cold adaptation.</title>
        <authorList>
            <person name="Qin Q.L."/>
            <person name="Xie B.B."/>
            <person name="Yu Y."/>
            <person name="Shu Y.L."/>
            <person name="Rong J.C."/>
            <person name="Zhang Y.J."/>
            <person name="Zhao D.L."/>
            <person name="Chen X.L."/>
            <person name="Zhang X.Y."/>
            <person name="Chen B."/>
            <person name="Zhou B.C."/>
            <person name="Zhang Y.Z."/>
        </authorList>
    </citation>
    <scope>NUCLEOTIDE SEQUENCE [LARGE SCALE GENOMIC DNA]</scope>
    <source>
        <strain evidence="2">LMG 21857</strain>
    </source>
</reference>
<accession>K6ZWU6</accession>
<sequence>MIAESLNQPVFKGTYQRQSAARKSEKVAATLIKKAVILISHCRYKDNIVCFD</sequence>
<comment type="caution">
    <text evidence="1">The sequence shown here is derived from an EMBL/GenBank/DDBJ whole genome shotgun (WGS) entry which is preliminary data.</text>
</comment>
<proteinExistence type="predicted"/>
<evidence type="ECO:0000313" key="2">
    <source>
        <dbReference type="Proteomes" id="UP000006322"/>
    </source>
</evidence>
<name>K6ZWU6_9ALTE</name>
<dbReference type="AlphaFoldDB" id="K6ZWU6"/>
<protein>
    <submittedName>
        <fullName evidence="1">Uncharacterized protein</fullName>
    </submittedName>
</protein>
<organism evidence="1 2">
    <name type="scientific">Paraglaciecola polaris LMG 21857</name>
    <dbReference type="NCBI Taxonomy" id="1129793"/>
    <lineage>
        <taxon>Bacteria</taxon>
        <taxon>Pseudomonadati</taxon>
        <taxon>Pseudomonadota</taxon>
        <taxon>Gammaproteobacteria</taxon>
        <taxon>Alteromonadales</taxon>
        <taxon>Alteromonadaceae</taxon>
        <taxon>Paraglaciecola</taxon>
    </lineage>
</organism>
<evidence type="ECO:0000313" key="1">
    <source>
        <dbReference type="EMBL" id="GAC34722.1"/>
    </source>
</evidence>
<dbReference type="Proteomes" id="UP000006322">
    <property type="component" value="Unassembled WGS sequence"/>
</dbReference>
<keyword evidence="2" id="KW-1185">Reference proteome</keyword>
<gene>
    <name evidence="1" type="ORF">GPLA_3842</name>
</gene>
<dbReference type="EMBL" id="BAER01000115">
    <property type="protein sequence ID" value="GAC34722.1"/>
    <property type="molecule type" value="Genomic_DNA"/>
</dbReference>